<feature type="transmembrane region" description="Helical" evidence="12">
    <location>
        <begin position="562"/>
        <end position="586"/>
    </location>
</feature>
<feature type="region of interest" description="Disordered" evidence="11">
    <location>
        <begin position="115"/>
        <end position="138"/>
    </location>
</feature>
<feature type="compositionally biased region" description="Polar residues" evidence="11">
    <location>
        <begin position="126"/>
        <end position="138"/>
    </location>
</feature>
<keyword evidence="3" id="KW-0645">Protease</keyword>
<dbReference type="GO" id="GO:0004222">
    <property type="term" value="F:metalloendopeptidase activity"/>
    <property type="evidence" value="ECO:0007669"/>
    <property type="project" value="InterPro"/>
</dbReference>
<dbReference type="EMBL" id="JANQDL010000115">
    <property type="protein sequence ID" value="MDH6065554.1"/>
    <property type="molecule type" value="Genomic_DNA"/>
</dbReference>
<keyword evidence="9 14" id="KW-0482">Metalloprotease</keyword>
<comment type="caution">
    <text evidence="14">The sequence shown here is derived from an EMBL/GenBank/DDBJ whole genome shotgun (WGS) entry which is preliminary data.</text>
</comment>
<evidence type="ECO:0000256" key="9">
    <source>
        <dbReference type="ARBA" id="ARBA00023049"/>
    </source>
</evidence>
<proteinExistence type="predicted"/>
<evidence type="ECO:0000256" key="10">
    <source>
        <dbReference type="ARBA" id="ARBA00023136"/>
    </source>
</evidence>
<evidence type="ECO:0000256" key="4">
    <source>
        <dbReference type="ARBA" id="ARBA00022692"/>
    </source>
</evidence>
<feature type="domain" description="Peptidase M48" evidence="13">
    <location>
        <begin position="321"/>
        <end position="536"/>
    </location>
</feature>
<sequence length="761" mass="85063">MRTHGEHSLEAGLVALKQGNYQTAIAKLTPVADSQDNSTINLQARVGLVMAYARTGEIHKATVLCQTLTQSQNTQVKEWAELALMHLTKPKKCKSASKNSETGLVTCKDAGNATVPKYQPKDRVPETTSDGKSSAVKSASFPNPVIPSVEYRNKIVTQTLSNTRSSVFCSTTYTETAGSEGSVNPLSNIYWRQAKRANVWQPLRKPNLFPLRLLALGTFVALFWVLREILNLMKEFINYALVKLPYLEPLQFLYQDPTSLLLIVLFVMIGLSPWLLDWLLANFYGQRELSKDLLHSHSRETTRVLQRFCQQRRWPSVKLRILPTNAPMALTYGNFPRNARIVVSQGLLDQLADDEIATIYAGQLAHIAHLDFPVMSLLLLVSLPIHRLYQQISTWGIGESEGIWYKPRAITSSITYGFWCLLTGISLWLSRLRLYYSDGLASEITGNPNGLTRALLKIAMGISVDIQNSEQTSWHLESLNLLMPVGYQQSLSLGSIAGHLPFESIFMWDTFHPYSRWLAINNSHPLIGDRILNLNQIARHWHIDPEVHLTNQSTSQVKLQSFLLQIAPFLGIPLGLIFAGLIWLMWHTGFALRLLNLQWIYDDWNFVTGSLLIGFSIGMVCRINSFFPDIKIASVQNAQNLPNLLTYPSTIPVDSISVRLVGKLLGRLGAGNSLGQDLTLHCSIGLVKLHHISLGQSVNPQDLIGQQVILTGWFRRGATPWIDIHTVQTQSGKIIHSPHPIWSTAVAVAAQAWGAYIFLTG</sequence>
<evidence type="ECO:0000256" key="8">
    <source>
        <dbReference type="ARBA" id="ARBA00022989"/>
    </source>
</evidence>
<dbReference type="Proteomes" id="UP001159370">
    <property type="component" value="Unassembled WGS sequence"/>
</dbReference>
<dbReference type="Gene3D" id="3.30.2010.10">
    <property type="entry name" value="Metalloproteases ('zincins'), catalytic domain"/>
    <property type="match status" value="1"/>
</dbReference>
<keyword evidence="6 14" id="KW-0378">Hydrolase</keyword>
<evidence type="ECO:0000313" key="15">
    <source>
        <dbReference type="Proteomes" id="UP001159370"/>
    </source>
</evidence>
<evidence type="ECO:0000256" key="7">
    <source>
        <dbReference type="ARBA" id="ARBA00022833"/>
    </source>
</evidence>
<gene>
    <name evidence="14" type="ORF">NWP23_17730</name>
</gene>
<dbReference type="PANTHER" id="PTHR43221:SF2">
    <property type="entry name" value="PROTEASE HTPX HOMOLOG"/>
    <property type="match status" value="1"/>
</dbReference>
<evidence type="ECO:0000256" key="3">
    <source>
        <dbReference type="ARBA" id="ARBA00022670"/>
    </source>
</evidence>
<keyword evidence="2" id="KW-1003">Cell membrane</keyword>
<accession>A0AA43H1C1</accession>
<feature type="transmembrane region" description="Helical" evidence="12">
    <location>
        <begin position="606"/>
        <end position="627"/>
    </location>
</feature>
<evidence type="ECO:0000256" key="12">
    <source>
        <dbReference type="SAM" id="Phobius"/>
    </source>
</evidence>
<evidence type="ECO:0000256" key="11">
    <source>
        <dbReference type="SAM" id="MobiDB-lite"/>
    </source>
</evidence>
<evidence type="ECO:0000256" key="2">
    <source>
        <dbReference type="ARBA" id="ARBA00022475"/>
    </source>
</evidence>
<feature type="transmembrane region" description="Helical" evidence="12">
    <location>
        <begin position="260"/>
        <end position="281"/>
    </location>
</feature>
<protein>
    <submittedName>
        <fullName evidence="14">M48 family metalloprotease</fullName>
        <ecNumber evidence="14">3.4.24.-</ecNumber>
    </submittedName>
</protein>
<keyword evidence="7" id="KW-0862">Zinc</keyword>
<dbReference type="InterPro" id="IPR050083">
    <property type="entry name" value="HtpX_protease"/>
</dbReference>
<dbReference type="GO" id="GO:0006508">
    <property type="term" value="P:proteolysis"/>
    <property type="evidence" value="ECO:0007669"/>
    <property type="project" value="UniProtKB-KW"/>
</dbReference>
<dbReference type="EC" id="3.4.24.-" evidence="14"/>
<dbReference type="Pfam" id="PF01435">
    <property type="entry name" value="Peptidase_M48"/>
    <property type="match status" value="1"/>
</dbReference>
<evidence type="ECO:0000256" key="6">
    <source>
        <dbReference type="ARBA" id="ARBA00022801"/>
    </source>
</evidence>
<keyword evidence="5" id="KW-0479">Metal-binding</keyword>
<evidence type="ECO:0000313" key="14">
    <source>
        <dbReference type="EMBL" id="MDH6065554.1"/>
    </source>
</evidence>
<evidence type="ECO:0000256" key="5">
    <source>
        <dbReference type="ARBA" id="ARBA00022723"/>
    </source>
</evidence>
<evidence type="ECO:0000259" key="13">
    <source>
        <dbReference type="Pfam" id="PF01435"/>
    </source>
</evidence>
<dbReference type="InterPro" id="IPR001915">
    <property type="entry name" value="Peptidase_M48"/>
</dbReference>
<comment type="cofactor">
    <cofactor evidence="1">
        <name>Zn(2+)</name>
        <dbReference type="ChEBI" id="CHEBI:29105"/>
    </cofactor>
</comment>
<organism evidence="14 15">
    <name type="scientific">Umezakia ovalisporum FSS-62</name>
    <dbReference type="NCBI Taxonomy" id="2971776"/>
    <lineage>
        <taxon>Bacteria</taxon>
        <taxon>Bacillati</taxon>
        <taxon>Cyanobacteriota</taxon>
        <taxon>Cyanophyceae</taxon>
        <taxon>Nostocales</taxon>
        <taxon>Nodulariaceae</taxon>
        <taxon>Umezakia</taxon>
    </lineage>
</organism>
<feature type="transmembrane region" description="Helical" evidence="12">
    <location>
        <begin position="209"/>
        <end position="226"/>
    </location>
</feature>
<evidence type="ECO:0000256" key="1">
    <source>
        <dbReference type="ARBA" id="ARBA00001947"/>
    </source>
</evidence>
<keyword evidence="8 12" id="KW-1133">Transmembrane helix</keyword>
<dbReference type="GO" id="GO:0046872">
    <property type="term" value="F:metal ion binding"/>
    <property type="evidence" value="ECO:0007669"/>
    <property type="project" value="UniProtKB-KW"/>
</dbReference>
<dbReference type="PANTHER" id="PTHR43221">
    <property type="entry name" value="PROTEASE HTPX"/>
    <property type="match status" value="1"/>
</dbReference>
<keyword evidence="10 12" id="KW-0472">Membrane</keyword>
<dbReference type="AlphaFoldDB" id="A0AA43H1C1"/>
<keyword evidence="4 12" id="KW-0812">Transmembrane</keyword>
<dbReference type="RefSeq" id="WP_280657332.1">
    <property type="nucleotide sequence ID" value="NZ_JANQDL010000115.1"/>
</dbReference>
<reference evidence="14 15" key="1">
    <citation type="journal article" date="2023" name="J. Phycol.">
        <title>Chrysosporum ovalisporum is synonymous with the true-branching cyanobacterium Umezakia natans (Nostocales/Aphanizomenonaceae).</title>
        <authorList>
            <person name="McGregor G.B."/>
            <person name="Sendall B.C."/>
            <person name="Niiyama Y."/>
            <person name="Tuji A."/>
            <person name="Willis A."/>
        </authorList>
    </citation>
    <scope>NUCLEOTIDE SEQUENCE [LARGE SCALE GENOMIC DNA]</scope>
    <source>
        <strain evidence="14 15">FSS-62</strain>
    </source>
</reference>
<name>A0AA43H1C1_9CYAN</name>